<name>A0A6I8VW76_DROPS</name>
<gene>
    <name evidence="3" type="primary">LOC26532938</name>
</gene>
<protein>
    <recommendedName>
        <fullName evidence="4">Secreted protein</fullName>
    </recommendedName>
</protein>
<keyword evidence="2" id="KW-1185">Reference proteome</keyword>
<reference evidence="3" key="1">
    <citation type="submission" date="2025-08" db="UniProtKB">
        <authorList>
            <consortium name="RefSeq"/>
        </authorList>
    </citation>
    <scope>IDENTIFICATION</scope>
    <source>
        <strain evidence="3">MV-25-SWS-2005</strain>
        <tissue evidence="3">Whole body</tissue>
    </source>
</reference>
<dbReference type="RefSeq" id="XP_033235208.1">
    <property type="nucleotide sequence ID" value="XM_033379317.1"/>
</dbReference>
<evidence type="ECO:0000313" key="2">
    <source>
        <dbReference type="Proteomes" id="UP000001819"/>
    </source>
</evidence>
<evidence type="ECO:0000256" key="1">
    <source>
        <dbReference type="SAM" id="SignalP"/>
    </source>
</evidence>
<proteinExistence type="predicted"/>
<dbReference type="InParanoid" id="A0A6I8VW76"/>
<dbReference type="KEGG" id="dpo:26532938"/>
<accession>A0A6I8VW76</accession>
<feature type="chain" id="PRO_5026088624" description="Secreted protein" evidence="1">
    <location>
        <begin position="22"/>
        <end position="103"/>
    </location>
</feature>
<sequence length="103" mass="12371">MRHLGHSDHLRLLWALRLCLTSGPWRRQWGNFCNKISNSALRLWRASDGYSRHMVLRCEIQPSKYVGILNDYRICNCTYFKDFHYGFNWMAFAQQYLGLRLIN</sequence>
<evidence type="ECO:0000313" key="3">
    <source>
        <dbReference type="RefSeq" id="XP_033235208.1"/>
    </source>
</evidence>
<dbReference type="AlphaFoldDB" id="A0A6I8VW76"/>
<organism evidence="2 3">
    <name type="scientific">Drosophila pseudoobscura pseudoobscura</name>
    <name type="common">Fruit fly</name>
    <dbReference type="NCBI Taxonomy" id="46245"/>
    <lineage>
        <taxon>Eukaryota</taxon>
        <taxon>Metazoa</taxon>
        <taxon>Ecdysozoa</taxon>
        <taxon>Arthropoda</taxon>
        <taxon>Hexapoda</taxon>
        <taxon>Insecta</taxon>
        <taxon>Pterygota</taxon>
        <taxon>Neoptera</taxon>
        <taxon>Endopterygota</taxon>
        <taxon>Diptera</taxon>
        <taxon>Brachycera</taxon>
        <taxon>Muscomorpha</taxon>
        <taxon>Ephydroidea</taxon>
        <taxon>Drosophilidae</taxon>
        <taxon>Drosophila</taxon>
        <taxon>Sophophora</taxon>
    </lineage>
</organism>
<evidence type="ECO:0008006" key="4">
    <source>
        <dbReference type="Google" id="ProtNLM"/>
    </source>
</evidence>
<dbReference type="Proteomes" id="UP000001819">
    <property type="component" value="Chromosome 4"/>
</dbReference>
<keyword evidence="1" id="KW-0732">Signal</keyword>
<feature type="signal peptide" evidence="1">
    <location>
        <begin position="1"/>
        <end position="21"/>
    </location>
</feature>